<organism evidence="7 8">
    <name type="scientific">Volvox africanus</name>
    <dbReference type="NCBI Taxonomy" id="51714"/>
    <lineage>
        <taxon>Eukaryota</taxon>
        <taxon>Viridiplantae</taxon>
        <taxon>Chlorophyta</taxon>
        <taxon>core chlorophytes</taxon>
        <taxon>Chlorophyceae</taxon>
        <taxon>CS clade</taxon>
        <taxon>Chlamydomonadales</taxon>
        <taxon>Volvocaceae</taxon>
        <taxon>Volvox</taxon>
    </lineage>
</organism>
<evidence type="ECO:0000256" key="3">
    <source>
        <dbReference type="ARBA" id="ARBA00022692"/>
    </source>
</evidence>
<evidence type="ECO:0000256" key="4">
    <source>
        <dbReference type="ARBA" id="ARBA00022989"/>
    </source>
</evidence>
<comment type="similarity">
    <text evidence="2">Belongs to the fatty acid desaturase CarF family.</text>
</comment>
<protein>
    <recommendedName>
        <fullName evidence="6">Lipid desaturase domain-containing protein</fullName>
    </recommendedName>
</protein>
<comment type="subcellular location">
    <subcellularLocation>
        <location evidence="1">Membrane</location>
        <topology evidence="1">Multi-pass membrane protein</topology>
    </subcellularLocation>
</comment>
<evidence type="ECO:0000256" key="5">
    <source>
        <dbReference type="ARBA" id="ARBA00023136"/>
    </source>
</evidence>
<evidence type="ECO:0000313" key="8">
    <source>
        <dbReference type="Proteomes" id="UP001165090"/>
    </source>
</evidence>
<keyword evidence="5" id="KW-0472">Membrane</keyword>
<keyword evidence="3" id="KW-0812">Transmembrane</keyword>
<gene>
    <name evidence="7" type="ORF">VaNZ11_012405</name>
</gene>
<dbReference type="Pfam" id="PF10520">
    <property type="entry name" value="Lipid_desat"/>
    <property type="match status" value="1"/>
</dbReference>
<dbReference type="EMBL" id="BSDZ01000079">
    <property type="protein sequence ID" value="GLI68075.1"/>
    <property type="molecule type" value="Genomic_DNA"/>
</dbReference>
<keyword evidence="4" id="KW-1133">Transmembrane helix</keyword>
<keyword evidence="8" id="KW-1185">Reference proteome</keyword>
<name>A0ABQ5SEV8_9CHLO</name>
<evidence type="ECO:0000256" key="1">
    <source>
        <dbReference type="ARBA" id="ARBA00004141"/>
    </source>
</evidence>
<feature type="domain" description="Lipid desaturase" evidence="6">
    <location>
        <begin position="242"/>
        <end position="412"/>
    </location>
</feature>
<dbReference type="InterPro" id="IPR019547">
    <property type="entry name" value="Lipid_desat"/>
</dbReference>
<accession>A0ABQ5SEV8</accession>
<dbReference type="PANTHER" id="PTHR48231:SF1">
    <property type="entry name" value="OS08G0187900 PROTEIN"/>
    <property type="match status" value="1"/>
</dbReference>
<evidence type="ECO:0000256" key="2">
    <source>
        <dbReference type="ARBA" id="ARBA00007620"/>
    </source>
</evidence>
<dbReference type="Proteomes" id="UP001165090">
    <property type="component" value="Unassembled WGS sequence"/>
</dbReference>
<proteinExistence type="inferred from homology"/>
<evidence type="ECO:0000259" key="6">
    <source>
        <dbReference type="Pfam" id="PF10520"/>
    </source>
</evidence>
<reference evidence="7 8" key="1">
    <citation type="journal article" date="2023" name="IScience">
        <title>Expanded male sex-determining region conserved during the evolution of homothallism in the green alga Volvox.</title>
        <authorList>
            <person name="Yamamoto K."/>
            <person name="Matsuzaki R."/>
            <person name="Mahakham W."/>
            <person name="Heman W."/>
            <person name="Sekimoto H."/>
            <person name="Kawachi M."/>
            <person name="Minakuchi Y."/>
            <person name="Toyoda A."/>
            <person name="Nozaki H."/>
        </authorList>
    </citation>
    <scope>NUCLEOTIDE SEQUENCE [LARGE SCALE GENOMIC DNA]</scope>
    <source>
        <strain evidence="7 8">NIES-4468</strain>
    </source>
</reference>
<evidence type="ECO:0000313" key="7">
    <source>
        <dbReference type="EMBL" id="GLI68075.1"/>
    </source>
</evidence>
<comment type="caution">
    <text evidence="7">The sequence shown here is derived from an EMBL/GenBank/DDBJ whole genome shotgun (WGS) entry which is preliminary data.</text>
</comment>
<dbReference type="PANTHER" id="PTHR48231">
    <property type="entry name" value="TMEM189_B_DMAIN DOMAIN-CONTAINING PROTEIN"/>
    <property type="match status" value="1"/>
</dbReference>
<sequence length="428" mass="46688">MALQIRSAVRTPTALGPAFLPVRSLRHVLARADPPSGGARVTREFKEGDSEVTIPGAPTNASKQTDGLYVDVNEAPRRPKQGNLSKEMKARLRAEYTGLGGAENTVAWEVADDTYLAAASIRRPIIIAAASVQTLEVDSTQRDTTATGLDFNPRPLGATVMDAEASTSIPAAVVGSADLSGKVGSGSKWVIDENENLKSTPEMRAWTWVSIAMIAATLQQATKQVEGPDDLVVFCAAIVLAYILSDLGTGIYHWGVDNYGDGSTPVFGHQIAAFQGHHQRPWTITQREFANNLHQVFGPASYPAAVLLTLSPLMPLGWNAWSSSFLFLVCMSQQFHAWSHMKKSELPPVVVALQDAGLLIGRRMHGAHHRAPFEGNYCIVSGWWNPLLDSTGFFRGLEKVIHERMGVAPRCWEEPQEDWKELERPETA</sequence>